<keyword evidence="9" id="KW-0418">Kinase</keyword>
<evidence type="ECO:0000313" key="20">
    <source>
        <dbReference type="EMBL" id="KAG2492565.1"/>
    </source>
</evidence>
<dbReference type="InterPro" id="IPR039606">
    <property type="entry name" value="Phytol/farnesol_kinase"/>
</dbReference>
<sequence>MHTLECSFLIRALQRRPDDRCVVGILQLAGAGCRQPLPDLFDAAAAGVEQLMWQAGIASCGLTNCLRKSDLSSKPAAAAGQLRLALGLLQTHAIPAAARQLATLAYVLRSSAVPLSPARFKAVAEYLQFPADLPSWLLTLGKRASSPPDLTRDVLVAVADSSFVDHAGRLVLLLRGCHPPGDALLHNLAQADHTLANVYTHAFHAIADSASPFWRVLTGPCARHAAVVVGLSALGELEGEAEGQGPGGAACACLGPRLRHGDRITLPLCALTTTLQPALPAPLRPITATRLLLRVGLAAVRSGSQPGGAPGGAAGAAGTSGSIVGLLDVGRRVLDCTPRYLAAHVPWRGPWLGAAADTWRLTAALLGPAAAGNADAIMRTTLVRTLRSLLSSCGTMTGRFCFAADPPPPVASALAGGALPLLERLLRRAGEAPEGLEAAVMAGLEDMMCPDWSLPLLAYGEPLQAAAVVTTVAKLLRRAEARGLFSLSAGEGFSVLHDILYSLRGDTNPDAAAPPVLSRLALVLSLALPEWLPALSRLALRAAAEDEAAWRKEQEQGRGEQCSTDSDAGPLPPLYCNLLAALATPYALCRRRAPSSSLAAAEGSPPAGSGGAGSSSTGCSADRACRGKGGPDSSDGGMEWRLPELEMELDLVGAALRLLHRRRPDPLHVCTCSLYAATGSDALRLVATRPCEVRALAASGSPFAWRPETVPAVAEVVRRAADDFRSRDSPNDAKWANALASVARHLEPLAVQLEAWAAGEEGDGVGSLREAWAEIQAMPRREGSLAAALEALFLPPAEARRRLGLPPACSNPACANLAGDSEVGLRLQQCGRCGQASYCCRECQTAHWKAGHKEACGGGSGGGSKAA</sequence>
<organism evidence="20 21">
    <name type="scientific">Edaphochlamys debaryana</name>
    <dbReference type="NCBI Taxonomy" id="47281"/>
    <lineage>
        <taxon>Eukaryota</taxon>
        <taxon>Viridiplantae</taxon>
        <taxon>Chlorophyta</taxon>
        <taxon>core chlorophytes</taxon>
        <taxon>Chlorophyceae</taxon>
        <taxon>CS clade</taxon>
        <taxon>Chlamydomonadales</taxon>
        <taxon>Chlamydomonadales incertae sedis</taxon>
        <taxon>Edaphochlamys</taxon>
    </lineage>
</organism>
<accession>A0A836BXI0</accession>
<feature type="domain" description="MYND-type" evidence="19">
    <location>
        <begin position="811"/>
        <end position="856"/>
    </location>
</feature>
<evidence type="ECO:0000259" key="19">
    <source>
        <dbReference type="PROSITE" id="PS50865"/>
    </source>
</evidence>
<evidence type="ECO:0000256" key="13">
    <source>
        <dbReference type="ARBA" id="ARBA00023136"/>
    </source>
</evidence>
<evidence type="ECO:0000256" key="18">
    <source>
        <dbReference type="SAM" id="MobiDB-lite"/>
    </source>
</evidence>
<feature type="compositionally biased region" description="Low complexity" evidence="18">
    <location>
        <begin position="598"/>
        <end position="607"/>
    </location>
</feature>
<dbReference type="GO" id="GO:0008270">
    <property type="term" value="F:zinc ion binding"/>
    <property type="evidence" value="ECO:0007669"/>
    <property type="project" value="UniProtKB-KW"/>
</dbReference>
<keyword evidence="21" id="KW-1185">Reference proteome</keyword>
<comment type="similarity">
    <text evidence="2">Belongs to the polyprenol kinase family.</text>
</comment>
<dbReference type="InterPro" id="IPR002893">
    <property type="entry name" value="Znf_MYND"/>
</dbReference>
<evidence type="ECO:0000256" key="9">
    <source>
        <dbReference type="ARBA" id="ARBA00022777"/>
    </source>
</evidence>
<dbReference type="Pfam" id="PF01753">
    <property type="entry name" value="zf-MYND"/>
    <property type="match status" value="1"/>
</dbReference>
<evidence type="ECO:0000256" key="15">
    <source>
        <dbReference type="ARBA" id="ARBA00039024"/>
    </source>
</evidence>
<keyword evidence="7" id="KW-0479">Metal-binding</keyword>
<dbReference type="PANTHER" id="PTHR32523">
    <property type="entry name" value="PHYTOL KINASE 1, CHLOROPLASTIC"/>
    <property type="match status" value="1"/>
</dbReference>
<feature type="region of interest" description="Disordered" evidence="18">
    <location>
        <begin position="598"/>
        <end position="639"/>
    </location>
</feature>
<keyword evidence="6" id="KW-0812">Transmembrane</keyword>
<protein>
    <recommendedName>
        <fullName evidence="15">phytol kinase</fullName>
        <ecNumber evidence="15">2.7.1.182</ecNumber>
    </recommendedName>
</protein>
<evidence type="ECO:0000256" key="2">
    <source>
        <dbReference type="ARBA" id="ARBA00010794"/>
    </source>
</evidence>
<evidence type="ECO:0000256" key="16">
    <source>
        <dbReference type="ARBA" id="ARBA00048889"/>
    </source>
</evidence>
<keyword evidence="8 17" id="KW-0863">Zinc-finger</keyword>
<dbReference type="AlphaFoldDB" id="A0A836BXI0"/>
<evidence type="ECO:0000256" key="11">
    <source>
        <dbReference type="ARBA" id="ARBA00022946"/>
    </source>
</evidence>
<dbReference type="PANTHER" id="PTHR32523:SF8">
    <property type="entry name" value="DOLICHOL KINASE"/>
    <property type="match status" value="1"/>
</dbReference>
<evidence type="ECO:0000256" key="3">
    <source>
        <dbReference type="ARBA" id="ARBA00022528"/>
    </source>
</evidence>
<keyword evidence="3" id="KW-0150">Chloroplast</keyword>
<evidence type="ECO:0000256" key="5">
    <source>
        <dbReference type="ARBA" id="ARBA00022679"/>
    </source>
</evidence>
<evidence type="ECO:0000256" key="4">
    <source>
        <dbReference type="ARBA" id="ARBA00022640"/>
    </source>
</evidence>
<comment type="subcellular location">
    <subcellularLocation>
        <location evidence="1">Plastid</location>
        <location evidence="1">Chloroplast membrane</location>
        <topology evidence="1">Multi-pass membrane protein</topology>
    </subcellularLocation>
</comment>
<evidence type="ECO:0000256" key="12">
    <source>
        <dbReference type="ARBA" id="ARBA00022989"/>
    </source>
</evidence>
<gene>
    <name evidence="20" type="ORF">HYH03_009227</name>
</gene>
<dbReference type="GO" id="GO:0009507">
    <property type="term" value="C:chloroplast"/>
    <property type="evidence" value="ECO:0007669"/>
    <property type="project" value="UniProtKB-SubCell"/>
</dbReference>
<name>A0A836BXI0_9CHLO</name>
<evidence type="ECO:0000256" key="8">
    <source>
        <dbReference type="ARBA" id="ARBA00022771"/>
    </source>
</evidence>
<keyword evidence="13" id="KW-0472">Membrane</keyword>
<comment type="catalytic activity">
    <reaction evidence="16">
        <text>phytol + CTP = phytyl phosphate + CDP + H(+)</text>
        <dbReference type="Rhea" id="RHEA:38055"/>
        <dbReference type="ChEBI" id="CHEBI:15378"/>
        <dbReference type="ChEBI" id="CHEBI:17327"/>
        <dbReference type="ChEBI" id="CHEBI:37563"/>
        <dbReference type="ChEBI" id="CHEBI:58069"/>
        <dbReference type="ChEBI" id="CHEBI:75483"/>
        <dbReference type="EC" id="2.7.1.182"/>
    </reaction>
</comment>
<evidence type="ECO:0000256" key="7">
    <source>
        <dbReference type="ARBA" id="ARBA00022723"/>
    </source>
</evidence>
<keyword evidence="12" id="KW-1133">Transmembrane helix</keyword>
<dbReference type="Gene3D" id="6.10.140.2220">
    <property type="match status" value="1"/>
</dbReference>
<dbReference type="OrthoDB" id="58233at2759"/>
<evidence type="ECO:0000256" key="6">
    <source>
        <dbReference type="ARBA" id="ARBA00022692"/>
    </source>
</evidence>
<evidence type="ECO:0000313" key="21">
    <source>
        <dbReference type="Proteomes" id="UP000612055"/>
    </source>
</evidence>
<evidence type="ECO:0000256" key="10">
    <source>
        <dbReference type="ARBA" id="ARBA00022833"/>
    </source>
</evidence>
<dbReference type="SUPFAM" id="SSF144232">
    <property type="entry name" value="HIT/MYND zinc finger-like"/>
    <property type="match status" value="1"/>
</dbReference>
<evidence type="ECO:0000256" key="1">
    <source>
        <dbReference type="ARBA" id="ARBA00004508"/>
    </source>
</evidence>
<keyword evidence="11" id="KW-0809">Transit peptide</keyword>
<dbReference type="EMBL" id="JAEHOE010000044">
    <property type="protein sequence ID" value="KAG2492565.1"/>
    <property type="molecule type" value="Genomic_DNA"/>
</dbReference>
<dbReference type="Proteomes" id="UP000612055">
    <property type="component" value="Unassembled WGS sequence"/>
</dbReference>
<evidence type="ECO:0000256" key="14">
    <source>
        <dbReference type="ARBA" id="ARBA00024015"/>
    </source>
</evidence>
<evidence type="ECO:0000256" key="17">
    <source>
        <dbReference type="PROSITE-ProRule" id="PRU00134"/>
    </source>
</evidence>
<dbReference type="EC" id="2.7.1.182" evidence="15"/>
<dbReference type="GO" id="GO:0016020">
    <property type="term" value="C:membrane"/>
    <property type="evidence" value="ECO:0007669"/>
    <property type="project" value="UniProtKB-SubCell"/>
</dbReference>
<keyword evidence="10" id="KW-0862">Zinc</keyword>
<reference evidence="20" key="1">
    <citation type="journal article" date="2020" name="bioRxiv">
        <title>Comparative genomics of Chlamydomonas.</title>
        <authorList>
            <person name="Craig R.J."/>
            <person name="Hasan A.R."/>
            <person name="Ness R.W."/>
            <person name="Keightley P.D."/>
        </authorList>
    </citation>
    <scope>NUCLEOTIDE SEQUENCE</scope>
    <source>
        <strain evidence="20">CCAP 11/70</strain>
    </source>
</reference>
<keyword evidence="5" id="KW-0808">Transferase</keyword>
<comment type="pathway">
    <text evidence="14">Cofactor biosynthesis; tocopherol biosynthesis.</text>
</comment>
<comment type="caution">
    <text evidence="20">The sequence shown here is derived from an EMBL/GenBank/DDBJ whole genome shotgun (WGS) entry which is preliminary data.</text>
</comment>
<proteinExistence type="inferred from homology"/>
<dbReference type="PROSITE" id="PS50865">
    <property type="entry name" value="ZF_MYND_2"/>
    <property type="match status" value="1"/>
</dbReference>
<keyword evidence="4" id="KW-0934">Plastid</keyword>
<dbReference type="GO" id="GO:0010276">
    <property type="term" value="F:phytol kinase activity"/>
    <property type="evidence" value="ECO:0007669"/>
    <property type="project" value="UniProtKB-EC"/>
</dbReference>